<dbReference type="PROSITE" id="PS00463">
    <property type="entry name" value="ZN2_CY6_FUNGAL_1"/>
    <property type="match status" value="1"/>
</dbReference>
<comment type="subcellular location">
    <subcellularLocation>
        <location evidence="1">Nucleus</location>
    </subcellularLocation>
</comment>
<dbReference type="InterPro" id="IPR007219">
    <property type="entry name" value="XnlR_reg_dom"/>
</dbReference>
<evidence type="ECO:0000256" key="2">
    <source>
        <dbReference type="ARBA" id="ARBA00022723"/>
    </source>
</evidence>
<dbReference type="PROSITE" id="PS50048">
    <property type="entry name" value="ZN2_CY6_FUNGAL_2"/>
    <property type="match status" value="1"/>
</dbReference>
<keyword evidence="3" id="KW-0539">Nucleus</keyword>
<dbReference type="GO" id="GO:0008270">
    <property type="term" value="F:zinc ion binding"/>
    <property type="evidence" value="ECO:0007669"/>
    <property type="project" value="InterPro"/>
</dbReference>
<dbReference type="EMBL" id="JAGPXD010000002">
    <property type="protein sequence ID" value="KAH7368685.1"/>
    <property type="molecule type" value="Genomic_DNA"/>
</dbReference>
<proteinExistence type="predicted"/>
<dbReference type="SMART" id="SM00066">
    <property type="entry name" value="GAL4"/>
    <property type="match status" value="1"/>
</dbReference>
<evidence type="ECO:0000313" key="5">
    <source>
        <dbReference type="EMBL" id="KAH7368685.1"/>
    </source>
</evidence>
<dbReference type="OrthoDB" id="1747771at2759"/>
<evidence type="ECO:0000256" key="1">
    <source>
        <dbReference type="ARBA" id="ARBA00004123"/>
    </source>
</evidence>
<dbReference type="Gene3D" id="4.10.240.10">
    <property type="entry name" value="Zn(2)-C6 fungal-type DNA-binding domain"/>
    <property type="match status" value="1"/>
</dbReference>
<dbReference type="Proteomes" id="UP000813385">
    <property type="component" value="Unassembled WGS sequence"/>
</dbReference>
<organism evidence="5 6">
    <name type="scientific">Plectosphaerella cucumerina</name>
    <dbReference type="NCBI Taxonomy" id="40658"/>
    <lineage>
        <taxon>Eukaryota</taxon>
        <taxon>Fungi</taxon>
        <taxon>Dikarya</taxon>
        <taxon>Ascomycota</taxon>
        <taxon>Pezizomycotina</taxon>
        <taxon>Sordariomycetes</taxon>
        <taxon>Hypocreomycetidae</taxon>
        <taxon>Glomerellales</taxon>
        <taxon>Plectosphaerellaceae</taxon>
        <taxon>Plectosphaerella</taxon>
    </lineage>
</organism>
<sequence>MADSSTQPLRRTQRAPRSCLQCSARKVKCDKAVPCATCIRRGNAEACVRETVVVRGEVTRWDETRSSPSPSTQELQDEVVRLRGELDALTRTHGASNTSSRQSPLAWRSRKQLLSDPLEEVLLQSIASSTAVSKPRIHGWSDIILPNSRISDELIAFDEVWNSWVHFALLYPVFRQECRNFSRDVQDISKIETVDPFWLSVYFSVLCASLLMMDDAQAEKLLRSENITLGVTDLCRTWYDAAVFCLHKAEFMRVPHICTLQTVAILGMCFNIFGDADLGSHLRKTAIRIGRRLGMDTGHSERARPLSTEAQHRVWWTLLIVEWLTIPYEPSEVTEQDFAVPLPCPIDSAERPSLHKVDPAHYHAFMARTARVYHRFCRSVIYDSGPLEESVRAADDELAQIIETLPDHLQPDLSCSQMQEGECEEPWVTWQRFDVTLVLLHHRMAINRTLRHLWIKSPIQYGWARVVSIRSATDIIWISQNWNQPFTMRKQWALSSHLFSAALLLLRERKDLEDDQRAEYDDSIKNATSILEQVASRNAFAYHALTVLMAEVNRL</sequence>
<name>A0A8K0X6U1_9PEZI</name>
<dbReference type="CDD" id="cd00067">
    <property type="entry name" value="GAL4"/>
    <property type="match status" value="1"/>
</dbReference>
<dbReference type="SUPFAM" id="SSF57701">
    <property type="entry name" value="Zn2/Cys6 DNA-binding domain"/>
    <property type="match status" value="1"/>
</dbReference>
<dbReference type="GO" id="GO:0005634">
    <property type="term" value="C:nucleus"/>
    <property type="evidence" value="ECO:0007669"/>
    <property type="project" value="UniProtKB-SubCell"/>
</dbReference>
<dbReference type="PANTHER" id="PTHR31001">
    <property type="entry name" value="UNCHARACTERIZED TRANSCRIPTIONAL REGULATORY PROTEIN"/>
    <property type="match status" value="1"/>
</dbReference>
<dbReference type="InterPro" id="IPR050613">
    <property type="entry name" value="Sec_Metabolite_Reg"/>
</dbReference>
<dbReference type="GO" id="GO:0006351">
    <property type="term" value="P:DNA-templated transcription"/>
    <property type="evidence" value="ECO:0007669"/>
    <property type="project" value="InterPro"/>
</dbReference>
<reference evidence="5" key="1">
    <citation type="journal article" date="2021" name="Nat. Commun.">
        <title>Genetic determinants of endophytism in the Arabidopsis root mycobiome.</title>
        <authorList>
            <person name="Mesny F."/>
            <person name="Miyauchi S."/>
            <person name="Thiergart T."/>
            <person name="Pickel B."/>
            <person name="Atanasova L."/>
            <person name="Karlsson M."/>
            <person name="Huettel B."/>
            <person name="Barry K.W."/>
            <person name="Haridas S."/>
            <person name="Chen C."/>
            <person name="Bauer D."/>
            <person name="Andreopoulos W."/>
            <person name="Pangilinan J."/>
            <person name="LaButti K."/>
            <person name="Riley R."/>
            <person name="Lipzen A."/>
            <person name="Clum A."/>
            <person name="Drula E."/>
            <person name="Henrissat B."/>
            <person name="Kohler A."/>
            <person name="Grigoriev I.V."/>
            <person name="Martin F.M."/>
            <person name="Hacquard S."/>
        </authorList>
    </citation>
    <scope>NUCLEOTIDE SEQUENCE</scope>
    <source>
        <strain evidence="5">MPI-CAGE-AT-0016</strain>
    </source>
</reference>
<accession>A0A8K0X6U1</accession>
<dbReference type="InterPro" id="IPR001138">
    <property type="entry name" value="Zn2Cys6_DnaBD"/>
</dbReference>
<protein>
    <recommendedName>
        <fullName evidence="4">Zn(2)-C6 fungal-type domain-containing protein</fullName>
    </recommendedName>
</protein>
<dbReference type="InterPro" id="IPR036864">
    <property type="entry name" value="Zn2-C6_fun-type_DNA-bd_sf"/>
</dbReference>
<keyword evidence="2" id="KW-0479">Metal-binding</keyword>
<dbReference type="Pfam" id="PF00172">
    <property type="entry name" value="Zn_clus"/>
    <property type="match status" value="1"/>
</dbReference>
<feature type="domain" description="Zn(2)-C6 fungal-type" evidence="4">
    <location>
        <begin position="18"/>
        <end position="49"/>
    </location>
</feature>
<dbReference type="AlphaFoldDB" id="A0A8K0X6U1"/>
<comment type="caution">
    <text evidence="5">The sequence shown here is derived from an EMBL/GenBank/DDBJ whole genome shotgun (WGS) entry which is preliminary data.</text>
</comment>
<dbReference type="PANTHER" id="PTHR31001:SF76">
    <property type="entry name" value="ZN(2)-C6 FUNGAL-TYPE DOMAIN-CONTAINING PROTEIN"/>
    <property type="match status" value="1"/>
</dbReference>
<evidence type="ECO:0000313" key="6">
    <source>
        <dbReference type="Proteomes" id="UP000813385"/>
    </source>
</evidence>
<keyword evidence="6" id="KW-1185">Reference proteome</keyword>
<dbReference type="GO" id="GO:0000981">
    <property type="term" value="F:DNA-binding transcription factor activity, RNA polymerase II-specific"/>
    <property type="evidence" value="ECO:0007669"/>
    <property type="project" value="InterPro"/>
</dbReference>
<evidence type="ECO:0000259" key="4">
    <source>
        <dbReference type="PROSITE" id="PS50048"/>
    </source>
</evidence>
<dbReference type="GO" id="GO:0003677">
    <property type="term" value="F:DNA binding"/>
    <property type="evidence" value="ECO:0007669"/>
    <property type="project" value="InterPro"/>
</dbReference>
<evidence type="ECO:0000256" key="3">
    <source>
        <dbReference type="ARBA" id="ARBA00023242"/>
    </source>
</evidence>
<dbReference type="CDD" id="cd12148">
    <property type="entry name" value="fungal_TF_MHR"/>
    <property type="match status" value="1"/>
</dbReference>
<gene>
    <name evidence="5" type="ORF">B0T11DRAFT_277483</name>
</gene>
<dbReference type="Pfam" id="PF04082">
    <property type="entry name" value="Fungal_trans"/>
    <property type="match status" value="1"/>
</dbReference>